<dbReference type="InterPro" id="IPR007034">
    <property type="entry name" value="BMS1_TSR1_C"/>
</dbReference>
<feature type="compositionally biased region" description="Basic residues" evidence="7">
    <location>
        <begin position="12"/>
        <end position="26"/>
    </location>
</feature>
<protein>
    <recommendedName>
        <fullName evidence="6">Pre-rRNA-processing protein TSR1 homolog</fullName>
    </recommendedName>
</protein>
<dbReference type="GO" id="GO:0003924">
    <property type="term" value="F:GTPase activity"/>
    <property type="evidence" value="ECO:0007669"/>
    <property type="project" value="TreeGrafter"/>
</dbReference>
<dbReference type="GO" id="GO:0030688">
    <property type="term" value="C:preribosome, small subunit precursor"/>
    <property type="evidence" value="ECO:0007669"/>
    <property type="project" value="TreeGrafter"/>
</dbReference>
<dbReference type="PANTHER" id="PTHR12858:SF1">
    <property type="entry name" value="PRE-RRNA-PROCESSING PROTEIN TSR1 HOMOLOG"/>
    <property type="match status" value="1"/>
</dbReference>
<comment type="caution">
    <text evidence="9">The sequence shown here is derived from an EMBL/GenBank/DDBJ whole genome shotgun (WGS) entry which is preliminary data.</text>
</comment>
<dbReference type="GO" id="GO:0034511">
    <property type="term" value="F:U3 snoRNA binding"/>
    <property type="evidence" value="ECO:0007669"/>
    <property type="project" value="TreeGrafter"/>
</dbReference>
<dbReference type="InterPro" id="IPR030387">
    <property type="entry name" value="G_Bms1/Tsr1_dom"/>
</dbReference>
<feature type="region of interest" description="Disordered" evidence="7">
    <location>
        <begin position="1"/>
        <end position="76"/>
    </location>
</feature>
<dbReference type="Pfam" id="PF22298">
    <property type="entry name" value="Tsr1_G-like"/>
    <property type="match status" value="1"/>
</dbReference>
<feature type="region of interest" description="Disordered" evidence="7">
    <location>
        <begin position="368"/>
        <end position="449"/>
    </location>
</feature>
<feature type="domain" description="Bms1-type G" evidence="8">
    <location>
        <begin position="82"/>
        <end position="242"/>
    </location>
</feature>
<dbReference type="GO" id="GO:0000479">
    <property type="term" value="P:endonucleolytic cleavage of tricistronic rRNA transcript (SSU-rRNA, 5.8S rRNA, LSU-rRNA)"/>
    <property type="evidence" value="ECO:0007669"/>
    <property type="project" value="TreeGrafter"/>
</dbReference>
<evidence type="ECO:0000256" key="4">
    <source>
        <dbReference type="ARBA" id="ARBA00037087"/>
    </source>
</evidence>
<comment type="subcellular location">
    <subcellularLocation>
        <location evidence="1">Nucleus</location>
        <location evidence="1">Nucleolus</location>
    </subcellularLocation>
</comment>
<evidence type="ECO:0000256" key="6">
    <source>
        <dbReference type="ARBA" id="ARBA00040070"/>
    </source>
</evidence>
<gene>
    <name evidence="9" type="ORF">MSPICULIGERA_LOCUS19925</name>
</gene>
<sequence length="798" mass="89862">MVRHNPGPLGQKNKKHKTGGHKTKGVLKKEARGRTVSRSSVAGSAHSTLSRQTRKCQASQRRRLKNEADSIAKESLGKENKPPILVAIVPLSGAPSGKELVEQLASCDSTIIRSNTPVAQYFTLPRFKTRIGFVTPNPNDIEAVLDSLKVADVVCFVWQVNHELTSQKELLLSLLLAHGMPSPICLVNGMGQISSAKQRDLAWTNLKKTINRFSLPTDKLLKADSANDGLKLLRTFNDGKKKKLLMQQRHPHMLVEKLDAADEDTSKGTCTLLATGYIRGPSMNVNHLVYLPGLGEFQLSKIFAHEDPNPVRERQREWNPAAGNLAAEASPSIQESLQSEIVPNEMDGEQILIDQDLKKDEKHLFVAPEKKKMPKGTSSYQAAWIIPDDEEGEGEGDEEEEEDGEDEEDTEGSSDEGEGEEIEPEEAEEENDQVMDEDARTEAADTEFGDIMDDEVDMDEVAEFNAERQNEQWPDEIDTPMDIPARVRFQKYRALKSFRESPWDVNENLPYNYARIFKFQNFNRTKKLVLKKMGEETADCVSSGTFVTLFIKDVPASYLASIRPDSLLVLYALLPHEQKMSVVNMAVKKHPTCKTPILNNGTLTFHVGFRKFESQALFSQHHLSDKVKMERYLPSTGPCVVSVFAPVIFPPATVLIFQKLPNDTQQLVATGSLLDNNPDRIVLKRVVLSGHPFKINRRSAIVRYLFFNRDDVEWFKPVELHTPSGRRGHIRMAIGTHGHFKCRFDQQLDAQDTVMMNLYKRVYPKWSYTSHITKLPTVLLNQEEGPLNGGQARDEMEE</sequence>
<dbReference type="PROSITE" id="PS51714">
    <property type="entry name" value="G_BMS1"/>
    <property type="match status" value="1"/>
</dbReference>
<evidence type="ECO:0000313" key="9">
    <source>
        <dbReference type="EMBL" id="CAJ0581771.1"/>
    </source>
</evidence>
<feature type="compositionally biased region" description="Basic and acidic residues" evidence="7">
    <location>
        <begin position="65"/>
        <end position="76"/>
    </location>
</feature>
<evidence type="ECO:0000256" key="5">
    <source>
        <dbReference type="ARBA" id="ARBA00038288"/>
    </source>
</evidence>
<dbReference type="AlphaFoldDB" id="A0AA36D6R6"/>
<keyword evidence="2" id="KW-0690">Ribosome biogenesis</keyword>
<reference evidence="9" key="1">
    <citation type="submission" date="2023-06" db="EMBL/GenBank/DDBJ databases">
        <authorList>
            <person name="Delattre M."/>
        </authorList>
    </citation>
    <scope>NUCLEOTIDE SEQUENCE</scope>
    <source>
        <strain evidence="9">AF72</strain>
    </source>
</reference>
<dbReference type="Proteomes" id="UP001177023">
    <property type="component" value="Unassembled WGS sequence"/>
</dbReference>
<dbReference type="Pfam" id="PF08142">
    <property type="entry name" value="AARP2CN"/>
    <property type="match status" value="1"/>
</dbReference>
<comment type="function">
    <text evidence="4">Required during maturation of the 40S ribosomal subunit in the nucleolus.</text>
</comment>
<dbReference type="GO" id="GO:0000462">
    <property type="term" value="P:maturation of SSU-rRNA from tricistronic rRNA transcript (SSU-rRNA, 5.8S rRNA, LSU-rRNA)"/>
    <property type="evidence" value="ECO:0007669"/>
    <property type="project" value="TreeGrafter"/>
</dbReference>
<keyword evidence="10" id="KW-1185">Reference proteome</keyword>
<dbReference type="Pfam" id="PF04950">
    <property type="entry name" value="RIBIOP_C"/>
    <property type="match status" value="1"/>
</dbReference>
<evidence type="ECO:0000256" key="3">
    <source>
        <dbReference type="ARBA" id="ARBA00023242"/>
    </source>
</evidence>
<evidence type="ECO:0000256" key="2">
    <source>
        <dbReference type="ARBA" id="ARBA00022517"/>
    </source>
</evidence>
<dbReference type="InterPro" id="IPR039761">
    <property type="entry name" value="Bms1/Tsr1"/>
</dbReference>
<evidence type="ECO:0000313" key="10">
    <source>
        <dbReference type="Proteomes" id="UP001177023"/>
    </source>
</evidence>
<dbReference type="PANTHER" id="PTHR12858">
    <property type="entry name" value="RIBOSOME BIOGENESIS PROTEIN"/>
    <property type="match status" value="1"/>
</dbReference>
<dbReference type="GO" id="GO:0005730">
    <property type="term" value="C:nucleolus"/>
    <property type="evidence" value="ECO:0007669"/>
    <property type="project" value="UniProtKB-SubCell"/>
</dbReference>
<name>A0AA36D6R6_9BILA</name>
<feature type="non-terminal residue" evidence="9">
    <location>
        <position position="798"/>
    </location>
</feature>
<dbReference type="GO" id="GO:0005525">
    <property type="term" value="F:GTP binding"/>
    <property type="evidence" value="ECO:0007669"/>
    <property type="project" value="TreeGrafter"/>
</dbReference>
<feature type="compositionally biased region" description="Acidic residues" evidence="7">
    <location>
        <begin position="387"/>
        <end position="436"/>
    </location>
</feature>
<organism evidence="9 10">
    <name type="scientific">Mesorhabditis spiculigera</name>
    <dbReference type="NCBI Taxonomy" id="96644"/>
    <lineage>
        <taxon>Eukaryota</taxon>
        <taxon>Metazoa</taxon>
        <taxon>Ecdysozoa</taxon>
        <taxon>Nematoda</taxon>
        <taxon>Chromadorea</taxon>
        <taxon>Rhabditida</taxon>
        <taxon>Rhabditina</taxon>
        <taxon>Rhabditomorpha</taxon>
        <taxon>Rhabditoidea</taxon>
        <taxon>Rhabditidae</taxon>
        <taxon>Mesorhabditinae</taxon>
        <taxon>Mesorhabditis</taxon>
    </lineage>
</organism>
<dbReference type="InterPro" id="IPR012948">
    <property type="entry name" value="AARP2CN"/>
</dbReference>
<proteinExistence type="inferred from homology"/>
<dbReference type="SMART" id="SM00785">
    <property type="entry name" value="AARP2CN"/>
    <property type="match status" value="1"/>
</dbReference>
<dbReference type="EMBL" id="CATQJA010002663">
    <property type="protein sequence ID" value="CAJ0581771.1"/>
    <property type="molecule type" value="Genomic_DNA"/>
</dbReference>
<accession>A0AA36D6R6</accession>
<evidence type="ECO:0000259" key="8">
    <source>
        <dbReference type="PROSITE" id="PS51714"/>
    </source>
</evidence>
<dbReference type="SMART" id="SM01362">
    <property type="entry name" value="DUF663"/>
    <property type="match status" value="1"/>
</dbReference>
<feature type="compositionally biased region" description="Polar residues" evidence="7">
    <location>
        <begin position="36"/>
        <end position="59"/>
    </location>
</feature>
<evidence type="ECO:0000256" key="7">
    <source>
        <dbReference type="SAM" id="MobiDB-lite"/>
    </source>
</evidence>
<evidence type="ECO:0000256" key="1">
    <source>
        <dbReference type="ARBA" id="ARBA00004604"/>
    </source>
</evidence>
<keyword evidence="3" id="KW-0539">Nucleus</keyword>
<comment type="similarity">
    <text evidence="5">Belongs to the TRAFAC class translation factor GTPase superfamily. Bms1-like GTPase family. TSR1 subfamily.</text>
</comment>